<reference evidence="2 3" key="1">
    <citation type="journal article" date="2019" name="Emerg. Microbes Infect.">
        <title>Comprehensive subspecies identification of 175 nontuberculous mycobacteria species based on 7547 genomic profiles.</title>
        <authorList>
            <person name="Matsumoto Y."/>
            <person name="Kinjo T."/>
            <person name="Motooka D."/>
            <person name="Nabeya D."/>
            <person name="Jung N."/>
            <person name="Uechi K."/>
            <person name="Horii T."/>
            <person name="Iida T."/>
            <person name="Fujita J."/>
            <person name="Nakamura S."/>
        </authorList>
    </citation>
    <scope>NUCLEOTIDE SEQUENCE [LARGE SCALE GENOMIC DNA]</scope>
    <source>
        <strain evidence="2 3">JCM 15657</strain>
    </source>
</reference>
<protein>
    <submittedName>
        <fullName evidence="2">Uncharacterized protein</fullName>
    </submittedName>
</protein>
<proteinExistence type="predicted"/>
<dbReference type="AlphaFoldDB" id="A0A7I7NIJ9"/>
<name>A0A7I7NIJ9_9MYCO</name>
<evidence type="ECO:0000313" key="2">
    <source>
        <dbReference type="EMBL" id="BBX96103.1"/>
    </source>
</evidence>
<dbReference type="EMBL" id="AP022581">
    <property type="protein sequence ID" value="BBX96103.1"/>
    <property type="molecule type" value="Genomic_DNA"/>
</dbReference>
<accession>A0A7I7NIJ9</accession>
<sequence>MRQKPIHHCDVVALPGGGIRGKQENVSVTGYPKPHRHLPRGKPPTSSVNAQTPHWWDLTCTERVAPTRAG</sequence>
<organism evidence="2 3">
    <name type="scientific">Mycobacterium lacus</name>
    <dbReference type="NCBI Taxonomy" id="169765"/>
    <lineage>
        <taxon>Bacteria</taxon>
        <taxon>Bacillati</taxon>
        <taxon>Actinomycetota</taxon>
        <taxon>Actinomycetes</taxon>
        <taxon>Mycobacteriales</taxon>
        <taxon>Mycobacteriaceae</taxon>
        <taxon>Mycobacterium</taxon>
    </lineage>
</organism>
<gene>
    <name evidence="2" type="ORF">MLAC_13970</name>
</gene>
<dbReference type="Proteomes" id="UP000466396">
    <property type="component" value="Chromosome"/>
</dbReference>
<dbReference type="KEGG" id="mlj:MLAC_13970"/>
<evidence type="ECO:0000313" key="3">
    <source>
        <dbReference type="Proteomes" id="UP000466396"/>
    </source>
</evidence>
<feature type="region of interest" description="Disordered" evidence="1">
    <location>
        <begin position="1"/>
        <end position="51"/>
    </location>
</feature>
<keyword evidence="3" id="KW-1185">Reference proteome</keyword>
<evidence type="ECO:0000256" key="1">
    <source>
        <dbReference type="SAM" id="MobiDB-lite"/>
    </source>
</evidence>